<dbReference type="SUPFAM" id="SSF56672">
    <property type="entry name" value="DNA/RNA polymerases"/>
    <property type="match status" value="1"/>
</dbReference>
<evidence type="ECO:0000313" key="2">
    <source>
        <dbReference type="WBParaSite" id="Csp11.Scaffold629.g14272.t1"/>
    </source>
</evidence>
<dbReference type="InterPro" id="IPR043502">
    <property type="entry name" value="DNA/RNA_pol_sf"/>
</dbReference>
<protein>
    <submittedName>
        <fullName evidence="2">Uncharacterized protein</fullName>
    </submittedName>
</protein>
<reference evidence="2" key="1">
    <citation type="submission" date="2016-11" db="UniProtKB">
        <authorList>
            <consortium name="WormBaseParasite"/>
        </authorList>
    </citation>
    <scope>IDENTIFICATION</scope>
</reference>
<dbReference type="AlphaFoldDB" id="A0A1I7U2T0"/>
<dbReference type="PANTHER" id="PTHR33568">
    <property type="entry name" value="DNA POLYMERASE"/>
    <property type="match status" value="1"/>
</dbReference>
<proteinExistence type="predicted"/>
<sequence length="190" mass="21418">MMSKLFGSQGRVGERCGDSTRMKLGICFNAREPSVVEERSDENTSMKYVDVVRGLHELEEALESGYKIVEVYHGVKYEYWTHNDANGEGGLFTSYINIFMKAKADSSGLPTHVKTEEEKAEFVKGYWEAEKIDLGDCKFERNVGRRAVTKLMLNSLIVRKANGITLNSAADNLVTFEKMKEMVDQVLEGV</sequence>
<dbReference type="PANTHER" id="PTHR33568:SF3">
    <property type="entry name" value="DNA-DIRECTED DNA POLYMERASE"/>
    <property type="match status" value="1"/>
</dbReference>
<name>A0A1I7U2T0_9PELO</name>
<dbReference type="STRING" id="1561998.A0A1I7U2T0"/>
<dbReference type="WBParaSite" id="Csp11.Scaffold629.g14272.t1">
    <property type="protein sequence ID" value="Csp11.Scaffold629.g14272.t1"/>
    <property type="gene ID" value="Csp11.Scaffold629.g14272"/>
</dbReference>
<evidence type="ECO:0000313" key="1">
    <source>
        <dbReference type="Proteomes" id="UP000095282"/>
    </source>
</evidence>
<accession>A0A1I7U2T0</accession>
<keyword evidence="1" id="KW-1185">Reference proteome</keyword>
<organism evidence="1 2">
    <name type="scientific">Caenorhabditis tropicalis</name>
    <dbReference type="NCBI Taxonomy" id="1561998"/>
    <lineage>
        <taxon>Eukaryota</taxon>
        <taxon>Metazoa</taxon>
        <taxon>Ecdysozoa</taxon>
        <taxon>Nematoda</taxon>
        <taxon>Chromadorea</taxon>
        <taxon>Rhabditida</taxon>
        <taxon>Rhabditina</taxon>
        <taxon>Rhabditomorpha</taxon>
        <taxon>Rhabditoidea</taxon>
        <taxon>Rhabditidae</taxon>
        <taxon>Peloderinae</taxon>
        <taxon>Caenorhabditis</taxon>
    </lineage>
</organism>
<dbReference type="Proteomes" id="UP000095282">
    <property type="component" value="Unplaced"/>
</dbReference>